<dbReference type="PANTHER" id="PTHR43433:SF5">
    <property type="entry name" value="AB HYDROLASE-1 DOMAIN-CONTAINING PROTEIN"/>
    <property type="match status" value="1"/>
</dbReference>
<dbReference type="PANTHER" id="PTHR43433">
    <property type="entry name" value="HYDROLASE, ALPHA/BETA FOLD FAMILY PROTEIN"/>
    <property type="match status" value="1"/>
</dbReference>
<dbReference type="Pfam" id="PF00561">
    <property type="entry name" value="Abhydrolase_1"/>
    <property type="match status" value="1"/>
</dbReference>
<name>A0ABT8E0V3_9BACL</name>
<dbReference type="GO" id="GO:0016787">
    <property type="term" value="F:hydrolase activity"/>
    <property type="evidence" value="ECO:0007669"/>
    <property type="project" value="UniProtKB-KW"/>
</dbReference>
<comment type="caution">
    <text evidence="2">The sequence shown here is derived from an EMBL/GenBank/DDBJ whole genome shotgun (WGS) entry which is preliminary data.</text>
</comment>
<dbReference type="Proteomes" id="UP001168694">
    <property type="component" value="Unassembled WGS sequence"/>
</dbReference>
<evidence type="ECO:0000259" key="1">
    <source>
        <dbReference type="Pfam" id="PF00561"/>
    </source>
</evidence>
<dbReference type="InterPro" id="IPR050471">
    <property type="entry name" value="AB_hydrolase"/>
</dbReference>
<protein>
    <submittedName>
        <fullName evidence="2">Alpha/beta hydrolase</fullName>
    </submittedName>
</protein>
<dbReference type="RefSeq" id="WP_290397714.1">
    <property type="nucleotide sequence ID" value="NZ_JAUHLN010000001.1"/>
</dbReference>
<gene>
    <name evidence="2" type="ORF">QYF49_00660</name>
</gene>
<dbReference type="SUPFAM" id="SSF53474">
    <property type="entry name" value="alpha/beta-Hydrolases"/>
    <property type="match status" value="1"/>
</dbReference>
<dbReference type="PRINTS" id="PR00111">
    <property type="entry name" value="ABHYDROLASE"/>
</dbReference>
<proteinExistence type="predicted"/>
<organism evidence="2 3">
    <name type="scientific">Fictibacillus terranigra</name>
    <dbReference type="NCBI Taxonomy" id="3058424"/>
    <lineage>
        <taxon>Bacteria</taxon>
        <taxon>Bacillati</taxon>
        <taxon>Bacillota</taxon>
        <taxon>Bacilli</taxon>
        <taxon>Bacillales</taxon>
        <taxon>Fictibacillaceae</taxon>
        <taxon>Fictibacillus</taxon>
    </lineage>
</organism>
<feature type="domain" description="AB hydrolase-1" evidence="1">
    <location>
        <begin position="39"/>
        <end position="131"/>
    </location>
</feature>
<accession>A0ABT8E0V3</accession>
<dbReference type="EMBL" id="JAUHLN010000001">
    <property type="protein sequence ID" value="MDN4071541.1"/>
    <property type="molecule type" value="Genomic_DNA"/>
</dbReference>
<evidence type="ECO:0000313" key="3">
    <source>
        <dbReference type="Proteomes" id="UP001168694"/>
    </source>
</evidence>
<dbReference type="Gene3D" id="3.40.50.1820">
    <property type="entry name" value="alpha/beta hydrolase"/>
    <property type="match status" value="1"/>
</dbReference>
<keyword evidence="2" id="KW-0378">Hydrolase</keyword>
<keyword evidence="3" id="KW-1185">Reference proteome</keyword>
<reference evidence="2" key="1">
    <citation type="submission" date="2023-06" db="EMBL/GenBank/DDBJ databases">
        <title>Draft Genome Sequences of Representative Paenibacillus Polymyxa, Bacillus cereus, Fictibacillus sp., and Brevibacillus agri Strains Isolated from Amazonian Dark Earth.</title>
        <authorList>
            <person name="Pellegrinetti T.A."/>
            <person name="Cunha I.C.M."/>
            <person name="Chaves M.G."/>
            <person name="Freitas A.S."/>
            <person name="Silva A.V.R."/>
            <person name="Tsai S.M."/>
            <person name="Mendes L.W."/>
        </authorList>
    </citation>
    <scope>NUCLEOTIDE SEQUENCE</scope>
    <source>
        <strain evidence="2">CENA-BCM004</strain>
    </source>
</reference>
<evidence type="ECO:0000313" key="2">
    <source>
        <dbReference type="EMBL" id="MDN4071541.1"/>
    </source>
</evidence>
<dbReference type="InterPro" id="IPR029058">
    <property type="entry name" value="AB_hydrolase_fold"/>
</dbReference>
<sequence length="252" mass="28920">MERKDVNTFYRESGSGFPLVLIHPPVLTSRIFNYQHTELSRCFRVITYDIRGHGNTPCANPSFSIQTLSADLLALLDELGVEKAIVCGYSAGGTIAQDFVLRYPERVHALVISGGFPEVASWFVEQEFRLGIHFAKHHPLLLINSLAWSHQVTATDRHQIAEECKKGSPKFWRRFYEECFGQSCTKALPQIKVPLLLFYGSRCFHFLPYQKIYQRLVPQTKTVIVPGVFHQIPVKKHHFFNQTLTTWAKSIR</sequence>
<dbReference type="InterPro" id="IPR000073">
    <property type="entry name" value="AB_hydrolase_1"/>
</dbReference>